<organism evidence="2">
    <name type="scientific">Macrococcus psychrotolerans</name>
    <dbReference type="NCBI Taxonomy" id="3039389"/>
    <lineage>
        <taxon>Bacteria</taxon>
        <taxon>Bacillati</taxon>
        <taxon>Bacillota</taxon>
        <taxon>Bacilli</taxon>
        <taxon>Bacillales</taxon>
        <taxon>Staphylococcaceae</taxon>
        <taxon>Macrococcus</taxon>
    </lineage>
</organism>
<feature type="compositionally biased region" description="Polar residues" evidence="1">
    <location>
        <begin position="1"/>
        <end position="11"/>
    </location>
</feature>
<accession>A0AAT9P9X4</accession>
<keyword evidence="2" id="KW-0614">Plasmid</keyword>
<geneLocation type="plasmid" evidence="2">
    <name>p19Msa1047_11</name>
</geneLocation>
<evidence type="ECO:0000256" key="1">
    <source>
        <dbReference type="SAM" id="MobiDB-lite"/>
    </source>
</evidence>
<sequence>MSKSWNKNIKSPTPPSSIMDDKLVSAEKKEKVYPSVKNRITSKVFKHTDDTVNELKDKNRYPKIEIYEKAVSLYRMIDDYIPEYSDLSKEKVIKDLLEEYSKRGE</sequence>
<gene>
    <name evidence="2" type="ORF">KYI10_11680</name>
</gene>
<reference evidence="2" key="1">
    <citation type="submission" date="2024-06" db="EMBL/GenBank/DDBJ databases">
        <title>Prevalence and characterization of methicillin-resistant Macrococcus spp. in food producing animals and meat in Switzerland in 2019.</title>
        <authorList>
            <person name="Keller J.E."/>
            <person name="Schwendener S."/>
            <person name="Neuenschwander J."/>
            <person name="Overesch G."/>
            <person name="Perreten V."/>
        </authorList>
    </citation>
    <scope>NUCLEOTIDE SEQUENCE</scope>
    <source>
        <strain evidence="2">19Msa1099</strain>
        <plasmid evidence="2">p19Msa1047_11</plasmid>
    </source>
</reference>
<feature type="region of interest" description="Disordered" evidence="1">
    <location>
        <begin position="1"/>
        <end position="21"/>
    </location>
</feature>
<protein>
    <submittedName>
        <fullName evidence="2">Uncharacterized protein</fullName>
    </submittedName>
</protein>
<dbReference type="AlphaFoldDB" id="A0AAT9P9X4"/>
<name>A0AAT9P9X4_9STAP</name>
<evidence type="ECO:0000313" key="2">
    <source>
        <dbReference type="EMBL" id="QYA34052.1"/>
    </source>
</evidence>
<proteinExistence type="predicted"/>
<dbReference type="EMBL" id="CP079956">
    <property type="protein sequence ID" value="QYA34052.1"/>
    <property type="molecule type" value="Genomic_DNA"/>
</dbReference>